<protein>
    <submittedName>
        <fullName evidence="1">Uncharacterized protein</fullName>
    </submittedName>
</protein>
<dbReference type="EMBL" id="QGKV02000299">
    <property type="protein sequence ID" value="KAF3597723.1"/>
    <property type="molecule type" value="Genomic_DNA"/>
</dbReference>
<name>A0ABQ7EKK0_BRACR</name>
<evidence type="ECO:0000313" key="2">
    <source>
        <dbReference type="Proteomes" id="UP000266723"/>
    </source>
</evidence>
<keyword evidence="2" id="KW-1185">Reference proteome</keyword>
<dbReference type="Proteomes" id="UP000266723">
    <property type="component" value="Unassembled WGS sequence"/>
</dbReference>
<gene>
    <name evidence="1" type="ORF">DY000_02021470</name>
</gene>
<proteinExistence type="predicted"/>
<organism evidence="1 2">
    <name type="scientific">Brassica cretica</name>
    <name type="common">Mustard</name>
    <dbReference type="NCBI Taxonomy" id="69181"/>
    <lineage>
        <taxon>Eukaryota</taxon>
        <taxon>Viridiplantae</taxon>
        <taxon>Streptophyta</taxon>
        <taxon>Embryophyta</taxon>
        <taxon>Tracheophyta</taxon>
        <taxon>Spermatophyta</taxon>
        <taxon>Magnoliopsida</taxon>
        <taxon>eudicotyledons</taxon>
        <taxon>Gunneridae</taxon>
        <taxon>Pentapetalae</taxon>
        <taxon>rosids</taxon>
        <taxon>malvids</taxon>
        <taxon>Brassicales</taxon>
        <taxon>Brassicaceae</taxon>
        <taxon>Brassiceae</taxon>
        <taxon>Brassica</taxon>
    </lineage>
</organism>
<sequence length="105" mass="11851">MKLQRRGSLHVISAFRENIKPQSISSMLLTRNYLPQVRVNNFPSPLNGDKLKEVKLPTKQRLLHQAALKHILHVPNMAFAQCKIPESVNGSGPPFLNGGERRDMV</sequence>
<reference evidence="1 2" key="1">
    <citation type="journal article" date="2020" name="BMC Genomics">
        <title>Intraspecific diversification of the crop wild relative Brassica cretica Lam. using demographic model selection.</title>
        <authorList>
            <person name="Kioukis A."/>
            <person name="Michalopoulou V.A."/>
            <person name="Briers L."/>
            <person name="Pirintsos S."/>
            <person name="Studholme D.J."/>
            <person name="Pavlidis P."/>
            <person name="Sarris P.F."/>
        </authorList>
    </citation>
    <scope>NUCLEOTIDE SEQUENCE [LARGE SCALE GENOMIC DNA]</scope>
    <source>
        <strain evidence="2">cv. PFS-1207/04</strain>
    </source>
</reference>
<comment type="caution">
    <text evidence="1">The sequence shown here is derived from an EMBL/GenBank/DDBJ whole genome shotgun (WGS) entry which is preliminary data.</text>
</comment>
<evidence type="ECO:0000313" key="1">
    <source>
        <dbReference type="EMBL" id="KAF3597723.1"/>
    </source>
</evidence>
<accession>A0ABQ7EKK0</accession>